<gene>
    <name evidence="1" type="ORF">ABID26_007240</name>
</gene>
<reference evidence="1 2" key="1">
    <citation type="submission" date="2024-06" db="EMBL/GenBank/DDBJ databases">
        <title>Genomic Encyclopedia of Type Strains, Phase IV (KMG-IV): sequencing the most valuable type-strain genomes for metagenomic binning, comparative biology and taxonomic classification.</title>
        <authorList>
            <person name="Goeker M."/>
        </authorList>
    </citation>
    <scope>NUCLEOTIDE SEQUENCE [LARGE SCALE GENOMIC DNA]</scope>
    <source>
        <strain evidence="1 2">DSM 29846</strain>
    </source>
</reference>
<evidence type="ECO:0000313" key="2">
    <source>
        <dbReference type="Proteomes" id="UP001549036"/>
    </source>
</evidence>
<dbReference type="EMBL" id="JBEPLM010000031">
    <property type="protein sequence ID" value="MET3597814.1"/>
    <property type="molecule type" value="Genomic_DNA"/>
</dbReference>
<proteinExistence type="predicted"/>
<comment type="caution">
    <text evidence="1">The sequence shown here is derived from an EMBL/GenBank/DDBJ whole genome shotgun (WGS) entry which is preliminary data.</text>
</comment>
<accession>A0ABV2I4K0</accession>
<sequence length="44" mass="5408">MVPRAWPGFAHQAQQRRCRLAQTQLWHDPPDDREPDLRRRLCLW</sequence>
<keyword evidence="2" id="KW-1185">Reference proteome</keyword>
<organism evidence="1 2">
    <name type="scientific">Mesorhizobium shonense</name>
    <dbReference type="NCBI Taxonomy" id="1209948"/>
    <lineage>
        <taxon>Bacteria</taxon>
        <taxon>Pseudomonadati</taxon>
        <taxon>Pseudomonadota</taxon>
        <taxon>Alphaproteobacteria</taxon>
        <taxon>Hyphomicrobiales</taxon>
        <taxon>Phyllobacteriaceae</taxon>
        <taxon>Mesorhizobium</taxon>
    </lineage>
</organism>
<dbReference type="Proteomes" id="UP001549036">
    <property type="component" value="Unassembled WGS sequence"/>
</dbReference>
<protein>
    <submittedName>
        <fullName evidence="1">Uncharacterized protein</fullName>
    </submittedName>
</protein>
<evidence type="ECO:0000313" key="1">
    <source>
        <dbReference type="EMBL" id="MET3597814.1"/>
    </source>
</evidence>
<name>A0ABV2I4K0_9HYPH</name>